<dbReference type="AlphaFoldDB" id="A0AAD6Z491"/>
<evidence type="ECO:0000313" key="4">
    <source>
        <dbReference type="Proteomes" id="UP001218218"/>
    </source>
</evidence>
<dbReference type="InterPro" id="IPR001180">
    <property type="entry name" value="CNH_dom"/>
</dbReference>
<dbReference type="Pfam" id="PF00780">
    <property type="entry name" value="CNH"/>
    <property type="match status" value="1"/>
</dbReference>
<evidence type="ECO:0000256" key="1">
    <source>
        <dbReference type="ARBA" id="ARBA00022658"/>
    </source>
</evidence>
<feature type="domain" description="CNH" evidence="2">
    <location>
        <begin position="1"/>
        <end position="305"/>
    </location>
</feature>
<proteinExistence type="predicted"/>
<evidence type="ECO:0000313" key="3">
    <source>
        <dbReference type="EMBL" id="KAJ7307043.1"/>
    </source>
</evidence>
<dbReference type="PANTHER" id="PTHR46572">
    <property type="entry name" value="RHO1 GDP-GTP EXCHANGE PROTEIN 1-RELATED"/>
    <property type="match status" value="1"/>
</dbReference>
<dbReference type="PROSITE" id="PS50219">
    <property type="entry name" value="CNH"/>
    <property type="match status" value="1"/>
</dbReference>
<sequence length="352" mass="39210">MTLTAADNERKIVYGLDDGVYMSDVKETGKEPTKVLALVDVSQVDVLEDYQLLVVLSEGQVLTLLLDTLDPMDPVAGVKRTSRISVNTSFFKVGYCLGRVLVSTVKSSKSSTTVRLLEPIEQTSRGRVNPTSKKLLPVGVGYSTLKPFREFFIPVESTSIHYLKTRMCVACSRGFEVVDLESLETQGLLDPSDKSLNFVLKPKRTLPFFTSPRVLPCPMAIYRIHAEFLLCYNKFAFYIDKSGRRSRSEFMISWDGKPTGFVLHWPYVLAFSPSFVEIRHVESGLIFQTIPGSSIRLLFANTPWSVDNVSGGTTSPGQHPDQLQPGIGSDDILMVSEDRILAVRLRATDLQD</sequence>
<comment type="caution">
    <text evidence="3">The sequence shown here is derived from an EMBL/GenBank/DDBJ whole genome shotgun (WGS) entry which is preliminary data.</text>
</comment>
<dbReference type="Proteomes" id="UP001218218">
    <property type="component" value="Unassembled WGS sequence"/>
</dbReference>
<evidence type="ECO:0000259" key="2">
    <source>
        <dbReference type="PROSITE" id="PS50219"/>
    </source>
</evidence>
<gene>
    <name evidence="3" type="ORF">DFH08DRAFT_720328</name>
</gene>
<dbReference type="InterPro" id="IPR052233">
    <property type="entry name" value="Rho-type_GEFs"/>
</dbReference>
<keyword evidence="4" id="KW-1185">Reference proteome</keyword>
<keyword evidence="1" id="KW-0344">Guanine-nucleotide releasing factor</keyword>
<dbReference type="PANTHER" id="PTHR46572:SF2">
    <property type="entry name" value="RHO1 GDP-GTP EXCHANGE PROTEIN 1-RELATED"/>
    <property type="match status" value="1"/>
</dbReference>
<name>A0AAD6Z491_9AGAR</name>
<organism evidence="3 4">
    <name type="scientific">Mycena albidolilacea</name>
    <dbReference type="NCBI Taxonomy" id="1033008"/>
    <lineage>
        <taxon>Eukaryota</taxon>
        <taxon>Fungi</taxon>
        <taxon>Dikarya</taxon>
        <taxon>Basidiomycota</taxon>
        <taxon>Agaricomycotina</taxon>
        <taxon>Agaricomycetes</taxon>
        <taxon>Agaricomycetidae</taxon>
        <taxon>Agaricales</taxon>
        <taxon>Marasmiineae</taxon>
        <taxon>Mycenaceae</taxon>
        <taxon>Mycena</taxon>
    </lineage>
</organism>
<dbReference type="GO" id="GO:0005085">
    <property type="term" value="F:guanyl-nucleotide exchange factor activity"/>
    <property type="evidence" value="ECO:0007669"/>
    <property type="project" value="UniProtKB-KW"/>
</dbReference>
<accession>A0AAD6Z491</accession>
<dbReference type="SMART" id="SM00036">
    <property type="entry name" value="CNH"/>
    <property type="match status" value="1"/>
</dbReference>
<protein>
    <submittedName>
        <fullName evidence="3">Citron-like protein</fullName>
    </submittedName>
</protein>
<dbReference type="EMBL" id="JARIHO010000089">
    <property type="protein sequence ID" value="KAJ7307043.1"/>
    <property type="molecule type" value="Genomic_DNA"/>
</dbReference>
<reference evidence="3" key="1">
    <citation type="submission" date="2023-03" db="EMBL/GenBank/DDBJ databases">
        <title>Massive genome expansion in bonnet fungi (Mycena s.s.) driven by repeated elements and novel gene families across ecological guilds.</title>
        <authorList>
            <consortium name="Lawrence Berkeley National Laboratory"/>
            <person name="Harder C.B."/>
            <person name="Miyauchi S."/>
            <person name="Viragh M."/>
            <person name="Kuo A."/>
            <person name="Thoen E."/>
            <person name="Andreopoulos B."/>
            <person name="Lu D."/>
            <person name="Skrede I."/>
            <person name="Drula E."/>
            <person name="Henrissat B."/>
            <person name="Morin E."/>
            <person name="Kohler A."/>
            <person name="Barry K."/>
            <person name="LaButti K."/>
            <person name="Morin E."/>
            <person name="Salamov A."/>
            <person name="Lipzen A."/>
            <person name="Mereny Z."/>
            <person name="Hegedus B."/>
            <person name="Baldrian P."/>
            <person name="Stursova M."/>
            <person name="Weitz H."/>
            <person name="Taylor A."/>
            <person name="Grigoriev I.V."/>
            <person name="Nagy L.G."/>
            <person name="Martin F."/>
            <person name="Kauserud H."/>
        </authorList>
    </citation>
    <scope>NUCLEOTIDE SEQUENCE</scope>
    <source>
        <strain evidence="3">CBHHK002</strain>
    </source>
</reference>